<evidence type="ECO:0000256" key="7">
    <source>
        <dbReference type="ARBA" id="ARBA00023014"/>
    </source>
</evidence>
<accession>A0ABS7WPA9</accession>
<dbReference type="SFLD" id="SFLDG01082">
    <property type="entry name" value="B12-binding_domain_containing"/>
    <property type="match status" value="1"/>
</dbReference>
<dbReference type="InterPro" id="IPR006467">
    <property type="entry name" value="MiaB-like_bact"/>
</dbReference>
<dbReference type="Gene3D" id="3.40.50.12160">
    <property type="entry name" value="Methylthiotransferase, N-terminal domain"/>
    <property type="match status" value="1"/>
</dbReference>
<gene>
    <name evidence="10" type="primary">mtaB</name>
    <name evidence="10" type="ORF">AVCANL283_00590</name>
</gene>
<evidence type="ECO:0000256" key="3">
    <source>
        <dbReference type="ARBA" id="ARBA00022679"/>
    </source>
</evidence>
<keyword evidence="3" id="KW-0808">Transferase</keyword>
<dbReference type="InterPro" id="IPR058240">
    <property type="entry name" value="rSAM_sf"/>
</dbReference>
<dbReference type="InterPro" id="IPR005839">
    <property type="entry name" value="Methylthiotransferase"/>
</dbReference>
<comment type="caution">
    <text evidence="10">The sequence shown here is derived from an EMBL/GenBank/DDBJ whole genome shotgun (WGS) entry which is preliminary data.</text>
</comment>
<protein>
    <submittedName>
        <fullName evidence="10">tRNA (N(6)-L-threonylcarbamoyladenosine(37)-C(2))-methylthiotransferase MtaB</fullName>
    </submittedName>
</protein>
<dbReference type="PROSITE" id="PS51449">
    <property type="entry name" value="MTTASE_N"/>
    <property type="match status" value="1"/>
</dbReference>
<evidence type="ECO:0000256" key="1">
    <source>
        <dbReference type="ARBA" id="ARBA00001966"/>
    </source>
</evidence>
<reference evidence="10 11" key="1">
    <citation type="submission" date="2020-07" db="EMBL/GenBank/DDBJ databases">
        <title>Transfer of Campylobacter canadensis to the novel genus Avispirillum gen. nov., that also includes two novel species recovered from migratory waterfowl: Avispirillum anseris sp. nov. and Avispirillum brantae sp. nov.</title>
        <authorList>
            <person name="Miller W.G."/>
            <person name="Chapman M.H."/>
            <person name="Yee E."/>
            <person name="Inglis G.D."/>
        </authorList>
    </citation>
    <scope>NUCLEOTIDE SEQUENCE [LARGE SCALE GENOMIC DNA]</scope>
    <source>
        <strain evidence="10 11">L283</strain>
    </source>
</reference>
<dbReference type="InterPro" id="IPR023404">
    <property type="entry name" value="rSAM_horseshoe"/>
</dbReference>
<dbReference type="SFLD" id="SFLDS00029">
    <property type="entry name" value="Radical_SAM"/>
    <property type="match status" value="1"/>
</dbReference>
<organism evidence="10 11">
    <name type="scientific">Campylobacter canadensis</name>
    <dbReference type="NCBI Taxonomy" id="449520"/>
    <lineage>
        <taxon>Bacteria</taxon>
        <taxon>Pseudomonadati</taxon>
        <taxon>Campylobacterota</taxon>
        <taxon>Epsilonproteobacteria</taxon>
        <taxon>Campylobacterales</taxon>
        <taxon>Campylobacteraceae</taxon>
        <taxon>Campylobacter</taxon>
    </lineage>
</organism>
<dbReference type="Pfam" id="PF04055">
    <property type="entry name" value="Radical_SAM"/>
    <property type="match status" value="1"/>
</dbReference>
<keyword evidence="2" id="KW-0004">4Fe-4S</keyword>
<dbReference type="EMBL" id="JACGBB010000001">
    <property type="protein sequence ID" value="MBZ7986610.1"/>
    <property type="molecule type" value="Genomic_DNA"/>
</dbReference>
<dbReference type="CDD" id="cd01335">
    <property type="entry name" value="Radical_SAM"/>
    <property type="match status" value="1"/>
</dbReference>
<dbReference type="InterPro" id="IPR006638">
    <property type="entry name" value="Elp3/MiaA/NifB-like_rSAM"/>
</dbReference>
<evidence type="ECO:0000259" key="9">
    <source>
        <dbReference type="PROSITE" id="PS51918"/>
    </source>
</evidence>
<keyword evidence="4" id="KW-0949">S-adenosyl-L-methionine</keyword>
<evidence type="ECO:0000256" key="2">
    <source>
        <dbReference type="ARBA" id="ARBA00022485"/>
    </source>
</evidence>
<dbReference type="PANTHER" id="PTHR11918:SF45">
    <property type="entry name" value="THREONYLCARBAMOYLADENOSINE TRNA METHYLTHIOTRANSFERASE"/>
    <property type="match status" value="1"/>
</dbReference>
<dbReference type="PROSITE" id="PS51918">
    <property type="entry name" value="RADICAL_SAM"/>
    <property type="match status" value="1"/>
</dbReference>
<keyword evidence="6" id="KW-0408">Iron</keyword>
<comment type="cofactor">
    <cofactor evidence="1">
        <name>[4Fe-4S] cluster</name>
        <dbReference type="ChEBI" id="CHEBI:49883"/>
    </cofactor>
</comment>
<sequence length="420" mass="48392">MIVKIYIKTFGCRTNIYDSELIKNYVKEEYSLTQNENEADAIIINSCTVTNNADVGLKQYISSTKKKNPKARFILTGCAANSIGEKLYKNNIVDSVFGASLKQQIPSILKTKKFFDVGNLNFIDEKVVSSYEQHTKAFVKIQEGCDFNCSYCIIPSVRGRARSIELDKLINEIKTLSKNGFSEIVLTGTNIGSYGKDINTNLAKLIKEIFKINNVKRLRLGSIEPVQINDEFKELLDEEKLERHLHIALQHTNEQMLKLMQRRNTALKDLKLFEFLASKNYALGTDFIVAHPGESEEIWQDAINKIYDFPLTHIHAFIYSKRDGTKSVELAKQLGEIPKEIAKQRLKQLRQIIADKNYEFRKKQKQLEVLIEQKKDSYYTGYDQFFNLIKIKSTINLEKKWLKINDYEVGLETNSAIIKK</sequence>
<proteinExistence type="predicted"/>
<dbReference type="InterPro" id="IPR013848">
    <property type="entry name" value="Methylthiotransferase_N"/>
</dbReference>
<keyword evidence="7" id="KW-0411">Iron-sulfur</keyword>
<evidence type="ECO:0000313" key="11">
    <source>
        <dbReference type="Proteomes" id="UP000786183"/>
    </source>
</evidence>
<dbReference type="SMART" id="SM00729">
    <property type="entry name" value="Elp3"/>
    <property type="match status" value="1"/>
</dbReference>
<dbReference type="SUPFAM" id="SSF102114">
    <property type="entry name" value="Radical SAM enzymes"/>
    <property type="match status" value="1"/>
</dbReference>
<dbReference type="InterPro" id="IPR020612">
    <property type="entry name" value="Methylthiotransferase_CS"/>
</dbReference>
<dbReference type="NCBIfam" id="TIGR01579">
    <property type="entry name" value="MiaB-like-C"/>
    <property type="match status" value="1"/>
</dbReference>
<dbReference type="PROSITE" id="PS01278">
    <property type="entry name" value="MTTASE_RADICAL"/>
    <property type="match status" value="1"/>
</dbReference>
<dbReference type="NCBIfam" id="TIGR00089">
    <property type="entry name" value="MiaB/RimO family radical SAM methylthiotransferase"/>
    <property type="match status" value="1"/>
</dbReference>
<evidence type="ECO:0000259" key="8">
    <source>
        <dbReference type="PROSITE" id="PS51449"/>
    </source>
</evidence>
<dbReference type="InterPro" id="IPR007197">
    <property type="entry name" value="rSAM"/>
</dbReference>
<dbReference type="Pfam" id="PF00919">
    <property type="entry name" value="UPF0004"/>
    <property type="match status" value="1"/>
</dbReference>
<dbReference type="Gene3D" id="3.80.30.20">
    <property type="entry name" value="tm_1862 like domain"/>
    <property type="match status" value="1"/>
</dbReference>
<evidence type="ECO:0000313" key="10">
    <source>
        <dbReference type="EMBL" id="MBZ7986610.1"/>
    </source>
</evidence>
<feature type="domain" description="Radical SAM core" evidence="9">
    <location>
        <begin position="131"/>
        <end position="359"/>
    </location>
</feature>
<dbReference type="Proteomes" id="UP000786183">
    <property type="component" value="Unassembled WGS sequence"/>
</dbReference>
<evidence type="ECO:0000256" key="5">
    <source>
        <dbReference type="ARBA" id="ARBA00022723"/>
    </source>
</evidence>
<keyword evidence="5" id="KW-0479">Metal-binding</keyword>
<keyword evidence="11" id="KW-1185">Reference proteome</keyword>
<dbReference type="PANTHER" id="PTHR11918">
    <property type="entry name" value="RADICAL SAM PROTEINS"/>
    <property type="match status" value="1"/>
</dbReference>
<evidence type="ECO:0000256" key="6">
    <source>
        <dbReference type="ARBA" id="ARBA00023004"/>
    </source>
</evidence>
<feature type="domain" description="MTTase N-terminal" evidence="8">
    <location>
        <begin position="3"/>
        <end position="114"/>
    </location>
</feature>
<name>A0ABS7WPA9_9BACT</name>
<dbReference type="InterPro" id="IPR038135">
    <property type="entry name" value="Methylthiotransferase_N_sf"/>
</dbReference>
<evidence type="ECO:0000256" key="4">
    <source>
        <dbReference type="ARBA" id="ARBA00022691"/>
    </source>
</evidence>